<dbReference type="GeneID" id="94336459"/>
<sequence length="700" mass="81185">MMEYEMFLNCALRDLHHLEVALVDLSSSDYDVDDYIEPVNIVFDAKAVKKFPTLNDYCHSVCTQKVEHFCKMFSISPPVPEMLLRLMHMHAQRGFQLLKSNLDGDVVKSNDNVPNEKLIVVCRFYLDVICGIHRGILRTQRLHLDDIFLVRNWLIALDSKLVSLGICHSQLRREIYNMQLNGLWLALKDAWWLYAIPGWVEDNLPFLKTHKQPLIRRHCATRDFVVILMRLYESMGFISMPNSVRVDMSHPELEPTWSTSTSLQVEFPAPQPAIVFNLSEEESLPSDDEFAAPLEETLHDVTNRSLSLNTETDDLSDETGTSLDSAMDLFSSNFESENFSTTKRLFDACAWYKSLSNALFQTCCMALLNTFCNCAQNYWQTHPISRLLDQLEALERFDHDTFMGHYLISYTIKSLYRRLVLIVVEATLQWLEPLISKAPHIPWPRLEQRDYCGSVYRLSDISGTLTKTSVIVETVARVIFNLQEERELCFLSMEIVMYRCMAISEWLATLDIVEAAAVKRLVEFMERIKLERKVTSSQILGVLKDFWAFHRVSPTLETSYGSIGLCEYLSLASSSENFEKYYYCFKGFCMFMEKRHVMVCLHDHLIIIYSPNSRLQPVAFIDLDSVSSLVSQRLKKKHVNFLIKFKTLKGKQSVTLHSYNFPHCFKWKESLDELYSTNKDHKSFLLHWPNFFTPSQLSNA</sequence>
<evidence type="ECO:0008006" key="3">
    <source>
        <dbReference type="Google" id="ProtNLM"/>
    </source>
</evidence>
<evidence type="ECO:0000313" key="1">
    <source>
        <dbReference type="EMBL" id="KAK2196912.1"/>
    </source>
</evidence>
<dbReference type="RefSeq" id="XP_067803754.1">
    <property type="nucleotide sequence ID" value="XM_067947190.1"/>
</dbReference>
<comment type="caution">
    <text evidence="1">The sequence shown here is derived from an EMBL/GenBank/DDBJ whole genome shotgun (WGS) entry which is preliminary data.</text>
</comment>
<organism evidence="1 2">
    <name type="scientific">Babesia duncani</name>
    <dbReference type="NCBI Taxonomy" id="323732"/>
    <lineage>
        <taxon>Eukaryota</taxon>
        <taxon>Sar</taxon>
        <taxon>Alveolata</taxon>
        <taxon>Apicomplexa</taxon>
        <taxon>Aconoidasida</taxon>
        <taxon>Piroplasmida</taxon>
        <taxon>Babesiidae</taxon>
        <taxon>Babesia</taxon>
    </lineage>
</organism>
<dbReference type="AlphaFoldDB" id="A0AAD9PL96"/>
<reference evidence="1" key="1">
    <citation type="journal article" date="2023" name="Nat. Microbiol.">
        <title>Babesia duncani multi-omics identifies virulence factors and drug targets.</title>
        <authorList>
            <person name="Singh P."/>
            <person name="Lonardi S."/>
            <person name="Liang Q."/>
            <person name="Vydyam P."/>
            <person name="Khabirova E."/>
            <person name="Fang T."/>
            <person name="Gihaz S."/>
            <person name="Thekkiniath J."/>
            <person name="Munshi M."/>
            <person name="Abel S."/>
            <person name="Ciampossin L."/>
            <person name="Batugedara G."/>
            <person name="Gupta M."/>
            <person name="Lu X.M."/>
            <person name="Lenz T."/>
            <person name="Chakravarty S."/>
            <person name="Cornillot E."/>
            <person name="Hu Y."/>
            <person name="Ma W."/>
            <person name="Gonzalez L.M."/>
            <person name="Sanchez S."/>
            <person name="Estrada K."/>
            <person name="Sanchez-Flores A."/>
            <person name="Montero E."/>
            <person name="Harb O.S."/>
            <person name="Le Roch K.G."/>
            <person name="Mamoun C.B."/>
        </authorList>
    </citation>
    <scope>NUCLEOTIDE SEQUENCE</scope>
    <source>
        <strain evidence="1">WA1</strain>
    </source>
</reference>
<proteinExistence type="predicted"/>
<dbReference type="KEGG" id="bdw:94336459"/>
<gene>
    <name evidence="1" type="ORF">BdWA1_002161</name>
</gene>
<accession>A0AAD9PL96</accession>
<protein>
    <recommendedName>
        <fullName evidence="3">PH domain-containing protein</fullName>
    </recommendedName>
</protein>
<dbReference type="Proteomes" id="UP001214638">
    <property type="component" value="Unassembled WGS sequence"/>
</dbReference>
<evidence type="ECO:0000313" key="2">
    <source>
        <dbReference type="Proteomes" id="UP001214638"/>
    </source>
</evidence>
<name>A0AAD9PL96_9APIC</name>
<dbReference type="EMBL" id="JALLKP010000002">
    <property type="protein sequence ID" value="KAK2196912.1"/>
    <property type="molecule type" value="Genomic_DNA"/>
</dbReference>
<keyword evidence="2" id="KW-1185">Reference proteome</keyword>